<gene>
    <name evidence="1" type="ORF">LPLAT_LOCUS853</name>
</gene>
<evidence type="ECO:0000313" key="1">
    <source>
        <dbReference type="EMBL" id="CAL1674099.1"/>
    </source>
</evidence>
<protein>
    <submittedName>
        <fullName evidence="1">Uncharacterized protein</fullName>
    </submittedName>
</protein>
<organism evidence="1 2">
    <name type="scientific">Lasius platythorax</name>
    <dbReference type="NCBI Taxonomy" id="488582"/>
    <lineage>
        <taxon>Eukaryota</taxon>
        <taxon>Metazoa</taxon>
        <taxon>Ecdysozoa</taxon>
        <taxon>Arthropoda</taxon>
        <taxon>Hexapoda</taxon>
        <taxon>Insecta</taxon>
        <taxon>Pterygota</taxon>
        <taxon>Neoptera</taxon>
        <taxon>Endopterygota</taxon>
        <taxon>Hymenoptera</taxon>
        <taxon>Apocrita</taxon>
        <taxon>Aculeata</taxon>
        <taxon>Formicoidea</taxon>
        <taxon>Formicidae</taxon>
        <taxon>Formicinae</taxon>
        <taxon>Lasius</taxon>
        <taxon>Lasius</taxon>
    </lineage>
</organism>
<dbReference type="EMBL" id="OZ034824">
    <property type="protein sequence ID" value="CAL1674099.1"/>
    <property type="molecule type" value="Genomic_DNA"/>
</dbReference>
<accession>A0AAV2N3X6</accession>
<dbReference type="AlphaFoldDB" id="A0AAV2N3X6"/>
<proteinExistence type="predicted"/>
<name>A0AAV2N3X6_9HYME</name>
<keyword evidence="2" id="KW-1185">Reference proteome</keyword>
<sequence>MLIIRKDYRNIKYTKISEHEGEISDTFTISLAAPESNLVAGSPASTTSLSLALVVDLRRRRRGPSGIKPLVPSLGGDSVFHVEAERRRASGCRTDEGVSNPRDAWWGAVANAVPDGSPRRCNAFRRLRSIVKRVLRHVTAPSKTRIESKTLRISSTIREIQVEVFRD</sequence>
<dbReference type="Proteomes" id="UP001497644">
    <property type="component" value="Chromosome 1"/>
</dbReference>
<reference evidence="1 2" key="1">
    <citation type="submission" date="2024-04" db="EMBL/GenBank/DDBJ databases">
        <authorList>
            <consortium name="Molecular Ecology Group"/>
        </authorList>
    </citation>
    <scope>NUCLEOTIDE SEQUENCE [LARGE SCALE GENOMIC DNA]</scope>
</reference>
<evidence type="ECO:0000313" key="2">
    <source>
        <dbReference type="Proteomes" id="UP001497644"/>
    </source>
</evidence>